<keyword evidence="9" id="KW-1185">Reference proteome</keyword>
<feature type="transmembrane region" description="Helical" evidence="7">
    <location>
        <begin position="21"/>
        <end position="48"/>
    </location>
</feature>
<dbReference type="NCBIfam" id="TIGR02229">
    <property type="entry name" value="caa3_sub_IV"/>
    <property type="match status" value="1"/>
</dbReference>
<dbReference type="InterPro" id="IPR011743">
    <property type="entry name" value="Caa3_sub_IV"/>
</dbReference>
<keyword evidence="5 7" id="KW-0472">Membrane</keyword>
<dbReference type="RefSeq" id="WP_109518178.1">
    <property type="nucleotide sequence ID" value="NZ_JBHSCH010000010.1"/>
</dbReference>
<comment type="subcellular location">
    <subcellularLocation>
        <location evidence="1">Cell membrane</location>
        <topology evidence="1">Multi-pass membrane protein</topology>
    </subcellularLocation>
</comment>
<dbReference type="AlphaFoldDB" id="A0A2U1V100"/>
<dbReference type="OrthoDB" id="7283152at2"/>
<organism evidence="8 9">
    <name type="scientific">Teichococcus aestuarii</name>
    <dbReference type="NCBI Taxonomy" id="568898"/>
    <lineage>
        <taxon>Bacteria</taxon>
        <taxon>Pseudomonadati</taxon>
        <taxon>Pseudomonadota</taxon>
        <taxon>Alphaproteobacteria</taxon>
        <taxon>Acetobacterales</taxon>
        <taxon>Roseomonadaceae</taxon>
        <taxon>Roseomonas</taxon>
    </lineage>
</organism>
<evidence type="ECO:0000256" key="5">
    <source>
        <dbReference type="ARBA" id="ARBA00023136"/>
    </source>
</evidence>
<name>A0A2U1V100_9PROT</name>
<evidence type="ECO:0000256" key="6">
    <source>
        <dbReference type="SAM" id="MobiDB-lite"/>
    </source>
</evidence>
<keyword evidence="4 7" id="KW-1133">Transmembrane helix</keyword>
<evidence type="ECO:0000256" key="1">
    <source>
        <dbReference type="ARBA" id="ARBA00004651"/>
    </source>
</evidence>
<evidence type="ECO:0000313" key="8">
    <source>
        <dbReference type="EMBL" id="PWC27541.1"/>
    </source>
</evidence>
<dbReference type="Proteomes" id="UP000245048">
    <property type="component" value="Unassembled WGS sequence"/>
</dbReference>
<evidence type="ECO:0000256" key="4">
    <source>
        <dbReference type="ARBA" id="ARBA00022989"/>
    </source>
</evidence>
<protein>
    <submittedName>
        <fullName evidence="8">Oxidase</fullName>
    </submittedName>
</protein>
<feature type="transmembrane region" description="Helical" evidence="7">
    <location>
        <begin position="54"/>
        <end position="74"/>
    </location>
</feature>
<dbReference type="EMBL" id="PDOA01000013">
    <property type="protein sequence ID" value="PWC27541.1"/>
    <property type="molecule type" value="Genomic_DNA"/>
</dbReference>
<evidence type="ECO:0000256" key="2">
    <source>
        <dbReference type="ARBA" id="ARBA00022475"/>
    </source>
</evidence>
<dbReference type="Pfam" id="PF03626">
    <property type="entry name" value="COX4_pro"/>
    <property type="match status" value="1"/>
</dbReference>
<reference evidence="9" key="1">
    <citation type="submission" date="2017-10" db="EMBL/GenBank/DDBJ databases">
        <authorList>
            <person name="Toshchakov S.V."/>
            <person name="Goeva M.A."/>
        </authorList>
    </citation>
    <scope>NUCLEOTIDE SEQUENCE [LARGE SCALE GENOMIC DNA]</scope>
    <source>
        <strain evidence="9">JR1/69-1-13</strain>
    </source>
</reference>
<dbReference type="InterPro" id="IPR005171">
    <property type="entry name" value="Cyt_c_oxidase_su4_prok"/>
</dbReference>
<evidence type="ECO:0000256" key="7">
    <source>
        <dbReference type="SAM" id="Phobius"/>
    </source>
</evidence>
<comment type="caution">
    <text evidence="8">The sequence shown here is derived from an EMBL/GenBank/DDBJ whole genome shotgun (WGS) entry which is preliminary data.</text>
</comment>
<keyword evidence="2" id="KW-1003">Cell membrane</keyword>
<proteinExistence type="predicted"/>
<evidence type="ECO:0000256" key="3">
    <source>
        <dbReference type="ARBA" id="ARBA00022692"/>
    </source>
</evidence>
<accession>A0A2U1V100</accession>
<feature type="transmembrane region" description="Helical" evidence="7">
    <location>
        <begin position="86"/>
        <end position="104"/>
    </location>
</feature>
<sequence>MSGRSSRRSSKRSLGEATPRSAGAILARSLPVWLVLVGLALASCALAYLPMGRWNMAVSLGIAAAKMLLIGLFFMHLRRPDPLLRLAGGAWLLWVGFLAALVFADQATRAPLTQPEHMEDRTMEPPETAGGRSGF</sequence>
<dbReference type="GO" id="GO:0005886">
    <property type="term" value="C:plasma membrane"/>
    <property type="evidence" value="ECO:0007669"/>
    <property type="project" value="UniProtKB-SubCell"/>
</dbReference>
<gene>
    <name evidence="8" type="ORF">CR165_17170</name>
</gene>
<feature type="region of interest" description="Disordered" evidence="6">
    <location>
        <begin position="113"/>
        <end position="135"/>
    </location>
</feature>
<keyword evidence="3 7" id="KW-0812">Transmembrane</keyword>
<evidence type="ECO:0000313" key="9">
    <source>
        <dbReference type="Proteomes" id="UP000245048"/>
    </source>
</evidence>